<accession>A0A0H3G0R0</accession>
<dbReference type="GO" id="GO:0015562">
    <property type="term" value="F:efflux transmembrane transporter activity"/>
    <property type="evidence" value="ECO:0007669"/>
    <property type="project" value="InterPro"/>
</dbReference>
<sequence>MGLPMENKNNFLLLPSFQNRTVKGDIRKKISIIALMTTVIWGGLVSGCSFAPDYHKPTAKDIKDMPVAYKEGGAWTSAQPADEAPRGAWWKIFDDTHLNDLEDRIEKNSPQLAEALARYQRSQAYVKEVRSGLFPSISVNSSISRQRVFRNPGSTYSPYIYSPSIAGGGISYEADIWGRIRNMVKAGKAMAEASAADMGSIRLSLQAELADNYMQLRGLDAQAALYRETVAAYMRALQLTVARHDGGAVSGVDVERARMQLSATRSELSQVMAHRALLEHAIAVLIGEQPSNFSIEPVDMINTPPVIPVSAPSQLLERRPDIASAERQMAAANAAIGSAIAAFFPTISLSANGGSDSAASSLLSAPSGFWALGPAMGVLPLFQGGRRRARVKEARADFDATAASYRDTVLKAFQEVEDQMALANWLANAHADQEFAVTAAKRANNLATIRYKEGAANYLEVVIAQTAELQNRRQALIIQTQRLQAGVGLIRAFGGGWKAS</sequence>
<comment type="subcellular location">
    <subcellularLocation>
        <location evidence="2">Cell membrane</location>
        <topology evidence="2">Lipid-anchor</topology>
    </subcellularLocation>
</comment>
<dbReference type="PANTHER" id="PTHR30203">
    <property type="entry name" value="OUTER MEMBRANE CATION EFFLUX PROTEIN"/>
    <property type="match status" value="1"/>
</dbReference>
<comment type="similarity">
    <text evidence="1 2">Belongs to the outer membrane factor (OMF) (TC 1.B.17) family.</text>
</comment>
<keyword evidence="2 4" id="KW-0449">Lipoprotein</keyword>
<dbReference type="PANTHER" id="PTHR30203:SF33">
    <property type="entry name" value="BLR4455 PROTEIN"/>
    <property type="match status" value="1"/>
</dbReference>
<dbReference type="InterPro" id="IPR003423">
    <property type="entry name" value="OMP_efflux"/>
</dbReference>
<dbReference type="Pfam" id="PF02321">
    <property type="entry name" value="OEP"/>
    <property type="match status" value="2"/>
</dbReference>
<keyword evidence="3" id="KW-1133">Transmembrane helix</keyword>
<dbReference type="GO" id="GO:0005886">
    <property type="term" value="C:plasma membrane"/>
    <property type="evidence" value="ECO:0007669"/>
    <property type="project" value="UniProtKB-SubCell"/>
</dbReference>
<keyword evidence="2 3" id="KW-0472">Membrane</keyword>
<feature type="transmembrane region" description="Helical" evidence="3">
    <location>
        <begin position="30"/>
        <end position="51"/>
    </location>
</feature>
<keyword evidence="2" id="KW-1134">Transmembrane beta strand</keyword>
<keyword evidence="2 3" id="KW-0812">Transmembrane</keyword>
<dbReference type="NCBIfam" id="TIGR01845">
    <property type="entry name" value="outer_NodT"/>
    <property type="match status" value="1"/>
</dbReference>
<dbReference type="Gene3D" id="2.20.200.10">
    <property type="entry name" value="Outer membrane efflux proteins (OEP)"/>
    <property type="match status" value="1"/>
</dbReference>
<dbReference type="Gene3D" id="1.20.1600.10">
    <property type="entry name" value="Outer membrane efflux proteins (OEP)"/>
    <property type="match status" value="1"/>
</dbReference>
<dbReference type="EMBL" id="CP002850">
    <property type="protein sequence ID" value="AEH62357.1"/>
    <property type="molecule type" value="Genomic_DNA"/>
</dbReference>
<evidence type="ECO:0000313" key="5">
    <source>
        <dbReference type="Proteomes" id="UP000001494"/>
    </source>
</evidence>
<organism evidence="4 5">
    <name type="scientific">Zymomonas mobilis subsp. mobilis (strain ATCC 10988 / DSM 424 / LMG 404 / NCIMB 8938 / NRRL B-806 / ZM1)</name>
    <dbReference type="NCBI Taxonomy" id="555217"/>
    <lineage>
        <taxon>Bacteria</taxon>
        <taxon>Pseudomonadati</taxon>
        <taxon>Pseudomonadota</taxon>
        <taxon>Alphaproteobacteria</taxon>
        <taxon>Sphingomonadales</taxon>
        <taxon>Zymomonadaceae</taxon>
        <taxon>Zymomonas</taxon>
    </lineage>
</organism>
<protein>
    <submittedName>
        <fullName evidence="4">RND efflux system, outer membrane lipoprotein, NodT family</fullName>
    </submittedName>
</protein>
<evidence type="ECO:0000256" key="2">
    <source>
        <dbReference type="RuleBase" id="RU362097"/>
    </source>
</evidence>
<evidence type="ECO:0000256" key="1">
    <source>
        <dbReference type="ARBA" id="ARBA00007613"/>
    </source>
</evidence>
<dbReference type="AlphaFoldDB" id="A0A0H3G0R0"/>
<dbReference type="HOGENOM" id="CLU_012817_13_1_5"/>
<name>A0A0H3G0R0_ZYMMA</name>
<dbReference type="InterPro" id="IPR010131">
    <property type="entry name" value="MdtP/NodT-like"/>
</dbReference>
<dbReference type="SUPFAM" id="SSF56954">
    <property type="entry name" value="Outer membrane efflux proteins (OEP)"/>
    <property type="match status" value="1"/>
</dbReference>
<evidence type="ECO:0000256" key="3">
    <source>
        <dbReference type="SAM" id="Phobius"/>
    </source>
</evidence>
<reference evidence="4 5" key="1">
    <citation type="journal article" date="2011" name="J. Bacteriol.">
        <title>Genome sequence of the ethanol-producing Zymomonas mobilis subsp. mobilis lectotype strain ATCC 10988.</title>
        <authorList>
            <person name="Pappas K.M."/>
            <person name="Kouvelis V.N."/>
            <person name="Saunders E."/>
            <person name="Brettin T.S."/>
            <person name="Bruce D."/>
            <person name="Detter C."/>
            <person name="Balakireva M."/>
            <person name="Han C.S."/>
            <person name="Savvakis G."/>
            <person name="Kyrpides N.C."/>
            <person name="Typas M.A."/>
        </authorList>
    </citation>
    <scope>NUCLEOTIDE SEQUENCE [LARGE SCALE GENOMIC DNA]</scope>
    <source>
        <strain evidence="5">ATCC 10988 / DSM 424 / CCUG 17860 / LMG 404 / NCIMB 8938 / NRRL B-806 / ZM1</strain>
    </source>
</reference>
<dbReference type="KEGG" id="zmm:Zmob_0511"/>
<keyword evidence="2" id="KW-0564">Palmitate</keyword>
<evidence type="ECO:0000313" key="4">
    <source>
        <dbReference type="EMBL" id="AEH62357.1"/>
    </source>
</evidence>
<dbReference type="Proteomes" id="UP000001494">
    <property type="component" value="Chromosome"/>
</dbReference>
<dbReference type="eggNOG" id="COG1538">
    <property type="taxonomic scope" value="Bacteria"/>
</dbReference>
<gene>
    <name evidence="4" type="ordered locus">Zmob_0511</name>
</gene>
<proteinExistence type="inferred from homology"/>